<proteinExistence type="predicted"/>
<evidence type="ECO:0000313" key="2">
    <source>
        <dbReference type="Proteomes" id="UP001164250"/>
    </source>
</evidence>
<accession>A0ACC1ATI0</accession>
<organism evidence="1 2">
    <name type="scientific">Pistacia atlantica</name>
    <dbReference type="NCBI Taxonomy" id="434234"/>
    <lineage>
        <taxon>Eukaryota</taxon>
        <taxon>Viridiplantae</taxon>
        <taxon>Streptophyta</taxon>
        <taxon>Embryophyta</taxon>
        <taxon>Tracheophyta</taxon>
        <taxon>Spermatophyta</taxon>
        <taxon>Magnoliopsida</taxon>
        <taxon>eudicotyledons</taxon>
        <taxon>Gunneridae</taxon>
        <taxon>Pentapetalae</taxon>
        <taxon>rosids</taxon>
        <taxon>malvids</taxon>
        <taxon>Sapindales</taxon>
        <taxon>Anacardiaceae</taxon>
        <taxon>Pistacia</taxon>
    </lineage>
</organism>
<evidence type="ECO:0000313" key="1">
    <source>
        <dbReference type="EMBL" id="KAJ0089996.1"/>
    </source>
</evidence>
<reference evidence="2" key="1">
    <citation type="journal article" date="2023" name="G3 (Bethesda)">
        <title>Genome assembly and association tests identify interacting loci associated with vigor, precocity, and sex in interspecific pistachio rootstocks.</title>
        <authorList>
            <person name="Palmer W."/>
            <person name="Jacygrad E."/>
            <person name="Sagayaradj S."/>
            <person name="Cavanaugh K."/>
            <person name="Han R."/>
            <person name="Bertier L."/>
            <person name="Beede B."/>
            <person name="Kafkas S."/>
            <person name="Golino D."/>
            <person name="Preece J."/>
            <person name="Michelmore R."/>
        </authorList>
    </citation>
    <scope>NUCLEOTIDE SEQUENCE [LARGE SCALE GENOMIC DNA]</scope>
</reference>
<protein>
    <submittedName>
        <fullName evidence="1">Uncharacterized protein</fullName>
    </submittedName>
</protein>
<dbReference type="Proteomes" id="UP001164250">
    <property type="component" value="Chromosome 8"/>
</dbReference>
<comment type="caution">
    <text evidence="1">The sequence shown here is derived from an EMBL/GenBank/DDBJ whole genome shotgun (WGS) entry which is preliminary data.</text>
</comment>
<gene>
    <name evidence="1" type="ORF">Patl1_14820</name>
</gene>
<keyword evidence="2" id="KW-1185">Reference proteome</keyword>
<sequence length="180" mass="19813">MAEELPNENVSPKENSRFMSIGGMKLYTQDMSDGDSDDENDGDSCDDECSESYSDSDSDIDEEIAEYYLEGIGGSDNVLDSKWLVKQDFNGLEDGSSSSSSFDNTLQKLGGIALQDASREYGVKKPLPMSKKKKFVAARGAYSSAFDDLMLVISRTVSAKNKHAPCLPQSWPREAKKMFV</sequence>
<name>A0ACC1ATI0_9ROSI</name>
<dbReference type="EMBL" id="CM047904">
    <property type="protein sequence ID" value="KAJ0089996.1"/>
    <property type="molecule type" value="Genomic_DNA"/>
</dbReference>